<dbReference type="PANTHER" id="PTHR42988">
    <property type="entry name" value="PHOSPHOHYDROLASE"/>
    <property type="match status" value="1"/>
</dbReference>
<dbReference type="GO" id="GO:0046872">
    <property type="term" value="F:metal ion binding"/>
    <property type="evidence" value="ECO:0007669"/>
    <property type="project" value="UniProtKB-KW"/>
</dbReference>
<evidence type="ECO:0000256" key="4">
    <source>
        <dbReference type="ARBA" id="ARBA00025742"/>
    </source>
</evidence>
<comment type="similarity">
    <text evidence="4">Belongs to the cyclic nucleotide phosphodiesterase class-III family.</text>
</comment>
<organism evidence="6 7">
    <name type="scientific">Thiomonas bhubaneswarensis</name>
    <dbReference type="NCBI Taxonomy" id="339866"/>
    <lineage>
        <taxon>Bacteria</taxon>
        <taxon>Pseudomonadati</taxon>
        <taxon>Pseudomonadota</taxon>
        <taxon>Betaproteobacteria</taxon>
        <taxon>Burkholderiales</taxon>
        <taxon>Thiomonas</taxon>
    </lineage>
</organism>
<dbReference type="SUPFAM" id="SSF56300">
    <property type="entry name" value="Metallo-dependent phosphatases"/>
    <property type="match status" value="1"/>
</dbReference>
<dbReference type="Pfam" id="PF00149">
    <property type="entry name" value="Metallophos"/>
    <property type="match status" value="1"/>
</dbReference>
<protein>
    <submittedName>
        <fullName evidence="6">3',5'-cyclic AMP phosphodiesterase CpdA</fullName>
    </submittedName>
</protein>
<dbReference type="Proteomes" id="UP000183649">
    <property type="component" value="Unassembled WGS sequence"/>
</dbReference>
<gene>
    <name evidence="6" type="ORF">Ga0061069_101285</name>
</gene>
<keyword evidence="1" id="KW-0479">Metal-binding</keyword>
<dbReference type="PANTHER" id="PTHR42988:SF2">
    <property type="entry name" value="CYCLIC NUCLEOTIDE PHOSPHODIESTERASE CBUA0032-RELATED"/>
    <property type="match status" value="1"/>
</dbReference>
<dbReference type="InterPro" id="IPR026575">
    <property type="entry name" value="GpdQ/CpdA-like"/>
</dbReference>
<accession>A0A0K6HRU6</accession>
<dbReference type="InterPro" id="IPR029052">
    <property type="entry name" value="Metallo-depent_PP-like"/>
</dbReference>
<sequence length="275" mass="30101">MKFIHITDTHLTTPGRTLYGIDPLARLQAAVAHICAQHADAELCVITGDLTHWGEAAAYGSLREALHALPMPVLLLIGNHDARGAFRVAFPEVPVDPSGFVQWTHETSVGRFILLDTVIGDAAQGRRSAGYFDAGRVEWLRARLDEAQADGVPVFLFMHHPPFGVGIPAFDDINLVADDARVFGALLRQYDHIRHLFFGHIHRPISGSWHGIPFSTLPATAHQSGLDFLSGTDLFTHEAPGYGVVLITPEQVTVHISDFTYRGPQIDPASERLQG</sequence>
<evidence type="ECO:0000256" key="3">
    <source>
        <dbReference type="ARBA" id="ARBA00023004"/>
    </source>
</evidence>
<dbReference type="OrthoDB" id="9784378at2"/>
<proteinExistence type="inferred from homology"/>
<evidence type="ECO:0000259" key="5">
    <source>
        <dbReference type="Pfam" id="PF00149"/>
    </source>
</evidence>
<name>A0A0K6HRU6_9BURK</name>
<dbReference type="InterPro" id="IPR004843">
    <property type="entry name" value="Calcineurin-like_PHP"/>
</dbReference>
<evidence type="ECO:0000256" key="1">
    <source>
        <dbReference type="ARBA" id="ARBA00022723"/>
    </source>
</evidence>
<dbReference type="CDD" id="cd07402">
    <property type="entry name" value="MPP_GpdQ"/>
    <property type="match status" value="1"/>
</dbReference>
<keyword evidence="7" id="KW-1185">Reference proteome</keyword>
<dbReference type="STRING" id="339866.GCA_001418255_00283"/>
<dbReference type="GO" id="GO:0004112">
    <property type="term" value="F:cyclic-nucleotide phosphodiesterase activity"/>
    <property type="evidence" value="ECO:0007669"/>
    <property type="project" value="InterPro"/>
</dbReference>
<evidence type="ECO:0000256" key="2">
    <source>
        <dbReference type="ARBA" id="ARBA00022801"/>
    </source>
</evidence>
<keyword evidence="2" id="KW-0378">Hydrolase</keyword>
<evidence type="ECO:0000313" key="6">
    <source>
        <dbReference type="EMBL" id="CUA93589.1"/>
    </source>
</evidence>
<dbReference type="Gene3D" id="3.60.21.10">
    <property type="match status" value="1"/>
</dbReference>
<dbReference type="InterPro" id="IPR050884">
    <property type="entry name" value="CNP_phosphodiesterase-III"/>
</dbReference>
<dbReference type="RefSeq" id="WP_055449232.1">
    <property type="nucleotide sequence ID" value="NZ_CYHF01000001.1"/>
</dbReference>
<dbReference type="EMBL" id="CYHF01000001">
    <property type="protein sequence ID" value="CUA93589.1"/>
    <property type="molecule type" value="Genomic_DNA"/>
</dbReference>
<dbReference type="AlphaFoldDB" id="A0A0K6HRU6"/>
<evidence type="ECO:0000313" key="7">
    <source>
        <dbReference type="Proteomes" id="UP000183649"/>
    </source>
</evidence>
<keyword evidence="3" id="KW-0408">Iron</keyword>
<feature type="domain" description="Calcineurin-like phosphoesterase" evidence="5">
    <location>
        <begin position="1"/>
        <end position="204"/>
    </location>
</feature>
<reference evidence="7" key="1">
    <citation type="submission" date="2015-08" db="EMBL/GenBank/DDBJ databases">
        <authorList>
            <person name="Varghese N."/>
        </authorList>
    </citation>
    <scope>NUCLEOTIDE SEQUENCE [LARGE SCALE GENOMIC DNA]</scope>
    <source>
        <strain evidence="7">DSM 18181</strain>
    </source>
</reference>